<dbReference type="InterPro" id="IPR002364">
    <property type="entry name" value="Quin_OxRdtase/zeta-crystal_CS"/>
</dbReference>
<dbReference type="Gene3D" id="3.90.180.10">
    <property type="entry name" value="Medium-chain alcohol dehydrogenases, catalytic domain"/>
    <property type="match status" value="1"/>
</dbReference>
<feature type="domain" description="Enoyl reductase (ER)" evidence="2">
    <location>
        <begin position="10"/>
        <end position="310"/>
    </location>
</feature>
<evidence type="ECO:0000259" key="2">
    <source>
        <dbReference type="SMART" id="SM00829"/>
    </source>
</evidence>
<dbReference type="SMART" id="SM00829">
    <property type="entry name" value="PKS_ER"/>
    <property type="match status" value="1"/>
</dbReference>
<name>A0A0R2B6N9_SECCO</name>
<gene>
    <name evidence="3" type="ORF">FC82_GL002766</name>
</gene>
<reference evidence="3 4" key="1">
    <citation type="journal article" date="2015" name="Genome Announc.">
        <title>Expanding the biotechnology potential of lactobacilli through comparative genomics of 213 strains and associated genera.</title>
        <authorList>
            <person name="Sun Z."/>
            <person name="Harris H.M."/>
            <person name="McCann A."/>
            <person name="Guo C."/>
            <person name="Argimon S."/>
            <person name="Zhang W."/>
            <person name="Yang X."/>
            <person name="Jeffery I.B."/>
            <person name="Cooney J.C."/>
            <person name="Kagawa T.F."/>
            <person name="Liu W."/>
            <person name="Song Y."/>
            <person name="Salvetti E."/>
            <person name="Wrobel A."/>
            <person name="Rasinkangas P."/>
            <person name="Parkhill J."/>
            <person name="Rea M.C."/>
            <person name="O'Sullivan O."/>
            <person name="Ritari J."/>
            <person name="Douillard F.P."/>
            <person name="Paul Ross R."/>
            <person name="Yang R."/>
            <person name="Briner A.E."/>
            <person name="Felis G.E."/>
            <person name="de Vos W.M."/>
            <person name="Barrangou R."/>
            <person name="Klaenhammer T.R."/>
            <person name="Caufield P.W."/>
            <person name="Cui Y."/>
            <person name="Zhang H."/>
            <person name="O'Toole P.W."/>
        </authorList>
    </citation>
    <scope>NUCLEOTIDE SEQUENCE [LARGE SCALE GENOMIC DNA]</scope>
    <source>
        <strain evidence="3 4">DSM 20515</strain>
    </source>
</reference>
<dbReference type="SUPFAM" id="SSF50129">
    <property type="entry name" value="GroES-like"/>
    <property type="match status" value="1"/>
</dbReference>
<dbReference type="RefSeq" id="WP_056997033.1">
    <property type="nucleotide sequence ID" value="NZ_AYYR01000067.1"/>
</dbReference>
<dbReference type="PANTHER" id="PTHR11695:SF294">
    <property type="entry name" value="RETICULON-4-INTERACTING PROTEIN 1, MITOCHONDRIAL"/>
    <property type="match status" value="1"/>
</dbReference>
<dbReference type="EMBL" id="AYYR01000067">
    <property type="protein sequence ID" value="KRM74823.1"/>
    <property type="molecule type" value="Genomic_DNA"/>
</dbReference>
<dbReference type="GO" id="GO:0016491">
    <property type="term" value="F:oxidoreductase activity"/>
    <property type="evidence" value="ECO:0007669"/>
    <property type="project" value="UniProtKB-KW"/>
</dbReference>
<sequence>MKAIVINQFGNADTFYETELPQTQITPDTVAVAINAFSINPMDIAARAGYLQSPFTDNWTFPLVLGWDFSGTITQVGQNVTKYHIGDQVFGTLPSNHAGNAGSYAETAVVDPASISTIPAGMSVDQAAALPIAGGTAYQAIAQNLNVHPNETILIQGGAGGVGLFAVQIAKSRGAKVITTASPAHTALLQQVGADQVIDYHTTAVSDVLSSVDAVFDTVGDIAGGLTVLKPGGKLVTVGGQPTPEQLALPDKSVSFQFSHSDTAVFDGLITLFTNDQLHIEVQSLPFTAENVVKAHQIIESHHTTGKLVIHITD</sequence>
<dbReference type="GO" id="GO:0008270">
    <property type="term" value="F:zinc ion binding"/>
    <property type="evidence" value="ECO:0007669"/>
    <property type="project" value="InterPro"/>
</dbReference>
<dbReference type="InterPro" id="IPR020843">
    <property type="entry name" value="ER"/>
</dbReference>
<dbReference type="PROSITE" id="PS01162">
    <property type="entry name" value="QOR_ZETA_CRYSTAL"/>
    <property type="match status" value="1"/>
</dbReference>
<comment type="caution">
    <text evidence="3">The sequence shown here is derived from an EMBL/GenBank/DDBJ whole genome shotgun (WGS) entry which is preliminary data.</text>
</comment>
<evidence type="ECO:0000256" key="1">
    <source>
        <dbReference type="ARBA" id="ARBA00023002"/>
    </source>
</evidence>
<keyword evidence="1" id="KW-0560">Oxidoreductase</keyword>
<dbReference type="STRING" id="33960.TY91_09960"/>
<dbReference type="InterPro" id="IPR011032">
    <property type="entry name" value="GroES-like_sf"/>
</dbReference>
<dbReference type="InterPro" id="IPR013154">
    <property type="entry name" value="ADH-like_N"/>
</dbReference>
<organism evidence="3 4">
    <name type="scientific">Secundilactobacillus collinoides DSM 20515 = JCM 1123</name>
    <dbReference type="NCBI Taxonomy" id="1423733"/>
    <lineage>
        <taxon>Bacteria</taxon>
        <taxon>Bacillati</taxon>
        <taxon>Bacillota</taxon>
        <taxon>Bacilli</taxon>
        <taxon>Lactobacillales</taxon>
        <taxon>Lactobacillaceae</taxon>
        <taxon>Secundilactobacillus</taxon>
    </lineage>
</organism>
<evidence type="ECO:0000313" key="4">
    <source>
        <dbReference type="Proteomes" id="UP000051845"/>
    </source>
</evidence>
<dbReference type="Proteomes" id="UP000051845">
    <property type="component" value="Unassembled WGS sequence"/>
</dbReference>
<evidence type="ECO:0000313" key="3">
    <source>
        <dbReference type="EMBL" id="KRM74823.1"/>
    </source>
</evidence>
<dbReference type="PANTHER" id="PTHR11695">
    <property type="entry name" value="ALCOHOL DEHYDROGENASE RELATED"/>
    <property type="match status" value="1"/>
</dbReference>
<dbReference type="SUPFAM" id="SSF51735">
    <property type="entry name" value="NAD(P)-binding Rossmann-fold domains"/>
    <property type="match status" value="1"/>
</dbReference>
<dbReference type="AlphaFoldDB" id="A0A0R2B6N9"/>
<protein>
    <submittedName>
        <fullName evidence="3">Oxidoreductase</fullName>
    </submittedName>
</protein>
<dbReference type="PATRIC" id="fig|1423733.4.peg.2891"/>
<dbReference type="Pfam" id="PF13602">
    <property type="entry name" value="ADH_zinc_N_2"/>
    <property type="match status" value="1"/>
</dbReference>
<dbReference type="Pfam" id="PF08240">
    <property type="entry name" value="ADH_N"/>
    <property type="match status" value="1"/>
</dbReference>
<proteinExistence type="predicted"/>
<dbReference type="CDD" id="cd05289">
    <property type="entry name" value="MDR_like_2"/>
    <property type="match status" value="1"/>
</dbReference>
<dbReference type="InterPro" id="IPR036291">
    <property type="entry name" value="NAD(P)-bd_dom_sf"/>
</dbReference>
<dbReference type="InterPro" id="IPR050700">
    <property type="entry name" value="YIM1/Zinc_Alcohol_DH_Fams"/>
</dbReference>
<accession>A0A0R2B6N9</accession>
<dbReference type="Gene3D" id="3.40.50.720">
    <property type="entry name" value="NAD(P)-binding Rossmann-like Domain"/>
    <property type="match status" value="1"/>
</dbReference>